<dbReference type="GO" id="GO:0006533">
    <property type="term" value="P:L-aspartate catabolic process"/>
    <property type="evidence" value="ECO:0007669"/>
    <property type="project" value="TreeGrafter"/>
</dbReference>
<evidence type="ECO:0000256" key="5">
    <source>
        <dbReference type="ARBA" id="ARBA00022679"/>
    </source>
</evidence>
<keyword evidence="4 8" id="KW-0032">Aminotransferase</keyword>
<dbReference type="CDD" id="cd00609">
    <property type="entry name" value="AAT_like"/>
    <property type="match status" value="1"/>
</dbReference>
<comment type="cofactor">
    <cofactor evidence="1">
        <name>pyridoxal 5'-phosphate</name>
        <dbReference type="ChEBI" id="CHEBI:597326"/>
    </cofactor>
</comment>
<gene>
    <name evidence="11" type="ORF">GQ26_0121600</name>
</gene>
<feature type="region of interest" description="Disordered" evidence="9">
    <location>
        <begin position="366"/>
        <end position="483"/>
    </location>
</feature>
<comment type="subunit">
    <text evidence="3 8">Homodimer.</text>
</comment>
<dbReference type="GO" id="GO:0030170">
    <property type="term" value="F:pyridoxal phosphate binding"/>
    <property type="evidence" value="ECO:0007669"/>
    <property type="project" value="InterPro"/>
</dbReference>
<reference evidence="11" key="2">
    <citation type="journal article" date="2014" name="PLoS Genet.">
        <title>Signature gene expression reveals novel clues to the molecular mechanisms of dimorphic transition in Penicillium marneffei.</title>
        <authorList>
            <person name="Yang E."/>
            <person name="Wang G."/>
            <person name="Cai J."/>
            <person name="Woo P.C."/>
            <person name="Lau S.K."/>
            <person name="Yuen K.-Y."/>
            <person name="Chow W.-N."/>
            <person name="Lin X."/>
        </authorList>
    </citation>
    <scope>NUCLEOTIDE SEQUENCE</scope>
    <source>
        <strain evidence="11">PM1</strain>
    </source>
</reference>
<evidence type="ECO:0000256" key="1">
    <source>
        <dbReference type="ARBA" id="ARBA00001933"/>
    </source>
</evidence>
<dbReference type="AlphaFoldDB" id="A0A093XT52"/>
<dbReference type="GO" id="GO:0004069">
    <property type="term" value="F:L-aspartate:2-oxoglutarate aminotransferase activity"/>
    <property type="evidence" value="ECO:0007669"/>
    <property type="project" value="UniProtKB-EC"/>
</dbReference>
<reference key="1">
    <citation type="journal article" date="2014" name="PLoS Genet.">
        <title>Signature Gene Expression Reveals Novel Clues to the Molecular Mechanisms of Dimorphic Transition in Penicillium marneffei.</title>
        <authorList>
            <person name="Yang E."/>
            <person name="Wang G."/>
            <person name="Cai J."/>
            <person name="Woo P.C."/>
            <person name="Lau S.K."/>
            <person name="Yuen K.-Y."/>
            <person name="Chow W.-N."/>
            <person name="Lin X."/>
        </authorList>
    </citation>
    <scope>NUCLEOTIDE SEQUENCE [LARGE SCALE GENOMIC DNA]</scope>
    <source>
        <strain>PM1</strain>
    </source>
</reference>
<dbReference type="FunFam" id="3.40.640.10:FF:000026">
    <property type="entry name" value="Aspartate aminotransferase"/>
    <property type="match status" value="1"/>
</dbReference>
<evidence type="ECO:0000259" key="10">
    <source>
        <dbReference type="Pfam" id="PF00155"/>
    </source>
</evidence>
<feature type="region of interest" description="Disordered" evidence="9">
    <location>
        <begin position="308"/>
        <end position="344"/>
    </location>
</feature>
<dbReference type="InterPro" id="IPR015421">
    <property type="entry name" value="PyrdxlP-dep_Trfase_major"/>
</dbReference>
<protein>
    <recommendedName>
        <fullName evidence="8">Aspartate aminotransferase</fullName>
        <ecNumber evidence="8">2.6.1.1</ecNumber>
    </recommendedName>
</protein>
<dbReference type="eggNOG" id="KOG2217">
    <property type="taxonomic scope" value="Eukaryota"/>
</dbReference>
<dbReference type="PANTHER" id="PTHR11879:SF22">
    <property type="entry name" value="ASPARTATE AMINOTRANSFERASE, MITOCHONDRIAL"/>
    <property type="match status" value="1"/>
</dbReference>
<dbReference type="NCBIfam" id="NF006719">
    <property type="entry name" value="PRK09257.1"/>
    <property type="match status" value="1"/>
</dbReference>
<dbReference type="InterPro" id="IPR004839">
    <property type="entry name" value="Aminotransferase_I/II_large"/>
</dbReference>
<dbReference type="PRINTS" id="PR00799">
    <property type="entry name" value="TRANSAMINASE"/>
</dbReference>
<dbReference type="GO" id="GO:0000398">
    <property type="term" value="P:mRNA splicing, via spliceosome"/>
    <property type="evidence" value="ECO:0007669"/>
    <property type="project" value="InterPro"/>
</dbReference>
<comment type="similarity">
    <text evidence="2">Belongs to the class-I pyridoxal-phosphate-dependent aminotransferase family.</text>
</comment>
<dbReference type="InterPro" id="IPR015422">
    <property type="entry name" value="PyrdxlP-dep_Trfase_small"/>
</dbReference>
<feature type="compositionally biased region" description="Acidic residues" evidence="9">
    <location>
        <begin position="434"/>
        <end position="448"/>
    </location>
</feature>
<comment type="caution">
    <text evidence="11">The sequence shown here is derived from an EMBL/GenBank/DDBJ whole genome shotgun (WGS) entry which is preliminary data.</text>
</comment>
<evidence type="ECO:0000256" key="9">
    <source>
        <dbReference type="SAM" id="MobiDB-lite"/>
    </source>
</evidence>
<feature type="region of interest" description="Disordered" evidence="9">
    <location>
        <begin position="20"/>
        <end position="87"/>
    </location>
</feature>
<organism evidence="11">
    <name type="scientific">Talaromyces marneffei PM1</name>
    <dbReference type="NCBI Taxonomy" id="1077442"/>
    <lineage>
        <taxon>Eukaryota</taxon>
        <taxon>Fungi</taxon>
        <taxon>Dikarya</taxon>
        <taxon>Ascomycota</taxon>
        <taxon>Pezizomycotina</taxon>
        <taxon>Eurotiomycetes</taxon>
        <taxon>Eurotiomycetidae</taxon>
        <taxon>Eurotiales</taxon>
        <taxon>Trichocomaceae</taxon>
        <taxon>Talaromyces</taxon>
        <taxon>Talaromyces sect. Talaromyces</taxon>
    </lineage>
</organism>
<dbReference type="Gene3D" id="3.40.640.10">
    <property type="entry name" value="Type I PLP-dependent aspartate aminotransferase-like (Major domain)"/>
    <property type="match status" value="1"/>
</dbReference>
<keyword evidence="6" id="KW-0663">Pyridoxal phosphate</keyword>
<dbReference type="InterPro" id="IPR005011">
    <property type="entry name" value="SNU66/SART1"/>
</dbReference>
<evidence type="ECO:0000256" key="4">
    <source>
        <dbReference type="ARBA" id="ARBA00022576"/>
    </source>
</evidence>
<evidence type="ECO:0000256" key="3">
    <source>
        <dbReference type="ARBA" id="ARBA00011738"/>
    </source>
</evidence>
<comment type="catalytic activity">
    <reaction evidence="7 8">
        <text>L-aspartate + 2-oxoglutarate = oxaloacetate + L-glutamate</text>
        <dbReference type="Rhea" id="RHEA:21824"/>
        <dbReference type="ChEBI" id="CHEBI:16452"/>
        <dbReference type="ChEBI" id="CHEBI:16810"/>
        <dbReference type="ChEBI" id="CHEBI:29985"/>
        <dbReference type="ChEBI" id="CHEBI:29991"/>
        <dbReference type="EC" id="2.6.1.1"/>
    </reaction>
</comment>
<dbReference type="SUPFAM" id="SSF53383">
    <property type="entry name" value="PLP-dependent transferases"/>
    <property type="match status" value="1"/>
</dbReference>
<proteinExistence type="inferred from homology"/>
<dbReference type="FunFam" id="3.90.1150.10:FF:000001">
    <property type="entry name" value="Aspartate aminotransferase"/>
    <property type="match status" value="1"/>
</dbReference>
<evidence type="ECO:0000256" key="6">
    <source>
        <dbReference type="ARBA" id="ARBA00022898"/>
    </source>
</evidence>
<evidence type="ECO:0000256" key="2">
    <source>
        <dbReference type="ARBA" id="ARBA00007441"/>
    </source>
</evidence>
<dbReference type="HOGENOM" id="CLU_009089_0_0_1"/>
<feature type="compositionally biased region" description="Acidic residues" evidence="9">
    <location>
        <begin position="393"/>
        <end position="402"/>
    </location>
</feature>
<name>A0A093XT52_TALMA</name>
<dbReference type="EMBL" id="JPOX01000012">
    <property type="protein sequence ID" value="KFX48448.1"/>
    <property type="molecule type" value="Genomic_DNA"/>
</dbReference>
<dbReference type="EC" id="2.6.1.1" evidence="8"/>
<dbReference type="InterPro" id="IPR000796">
    <property type="entry name" value="Asp_trans"/>
</dbReference>
<feature type="compositionally biased region" description="Basic and acidic residues" evidence="9">
    <location>
        <begin position="372"/>
        <end position="385"/>
    </location>
</feature>
<feature type="compositionally biased region" description="Polar residues" evidence="9">
    <location>
        <begin position="315"/>
        <end position="337"/>
    </location>
</feature>
<dbReference type="Pfam" id="PF00155">
    <property type="entry name" value="Aminotran_1_2"/>
    <property type="match status" value="1"/>
</dbReference>
<dbReference type="PANTHER" id="PTHR11879">
    <property type="entry name" value="ASPARTATE AMINOTRANSFERASE"/>
    <property type="match status" value="1"/>
</dbReference>
<sequence>MADALSIEQNNKIRIALGLKPLPVPGAEAPSGPVFKEPKDSADKDEPGSTLESREALGYQNWQKLQDEAEARRKRQEKNAAIKRARDLAQRDAKLEGKGLGDAGVELDTKAWLSQHKKMTKKIEKERARKLAEELAERDRAVEYTAADLAGIKVAHELGAFEDAADGQILTLKDATIDENEEEGDELENLEMVDQEKLKEKLELKKKRTAYDPMQADGTSSILAQYDEEIDGKKRKHFTLDAKGSTIEERETKRQHVSDMLNKQVFNLDIINEAPVSDYMDISEVKIKKPKKKKAKTTRQKAIDEDDIFPLPDATGTSNGDNMEVDSGQTATTNGTAAPQKKTYDTSFVDDEDLQASLAIQRRAAFKKRKQLRPEELARQLREESSQTPMEVDNGDGADEEPGLVIDETSEFVSNLQRPVISERPTRRATTPPEEQDEDKEGSPEADMEMAGAEIKEEGEPEAADAGTAKISGTGLDEESTLDEGLGSTLAMLRQRGLVQRSDAADMNSLHRDRQKFLQEKYKREAEAEKRARAQRERDRATGKLDRMSAREREEYARWENKQRDQQESRQIADVFNREYKPDVQLKYVDEHGRLMNQKEAFKHLSHQFHGKGSGKMKTEKHLKKIEEEKKREAMSALESSQHTGMNSAMGATAKKNRQAGIPVNLCITSCHVTIEGMPRGCHRLDRAQRKNTDPEQQQTIYPLTRRANRQAVSRESSIRVLMTGVRAGSTWANVPQGPPDAILGITEAFKADSFAEKINLGVGAYRDDKGKPYVLPSVRAAEDKIVASRQDKEYAAITGVGNFTAKAAELAYGADSAALKDGRITITQTISGTGALRIGGAFLERFYPGSKKIFLPTPTWANHNAVFSDSGLEVGKYRYYNKDTIGLDFEGLIEDLKAARKGSIILLHACAHNPTGVDPTPEQWRQISDVVKEKEHFAFFDMAYQGFASGNADKDAFAPRYFVEQGHNIALCQSFAKNMGLYGERAGAFSIVCASEEEKKRVESQIKILIRPLYSNPPIHGARIASTILNDPELKKQWLAEVKGMADRIIEMRSLLKQNLEALGSKHDWSHITNQIGMFAYTGLTPEQMDVLAKEHSVYATKDGRISVAGITTGNVKRLAESIFKVTG</sequence>
<feature type="compositionally biased region" description="Basic and acidic residues" evidence="9">
    <location>
        <begin position="36"/>
        <end position="55"/>
    </location>
</feature>
<dbReference type="InterPro" id="IPR004838">
    <property type="entry name" value="NHTrfase_class1_PyrdxlP-BS"/>
</dbReference>
<dbReference type="GO" id="GO:0005739">
    <property type="term" value="C:mitochondrion"/>
    <property type="evidence" value="ECO:0007669"/>
    <property type="project" value="TreeGrafter"/>
</dbReference>
<evidence type="ECO:0000313" key="11">
    <source>
        <dbReference type="EMBL" id="KFX48448.1"/>
    </source>
</evidence>
<keyword evidence="5 8" id="KW-0808">Transferase</keyword>
<evidence type="ECO:0000256" key="7">
    <source>
        <dbReference type="ARBA" id="ARBA00049185"/>
    </source>
</evidence>
<feature type="region of interest" description="Disordered" evidence="9">
    <location>
        <begin position="525"/>
        <end position="549"/>
    </location>
</feature>
<dbReference type="PROSITE" id="PS00105">
    <property type="entry name" value="AA_TRANSFER_CLASS_1"/>
    <property type="match status" value="1"/>
</dbReference>
<feature type="compositionally biased region" description="Basic and acidic residues" evidence="9">
    <location>
        <begin position="65"/>
        <end position="87"/>
    </location>
</feature>
<comment type="miscellaneous">
    <text evidence="8">In eukaryotes there are cytoplasmic, mitochondrial and chloroplastic isozymes.</text>
</comment>
<accession>A0A093XT52</accession>
<evidence type="ECO:0000256" key="8">
    <source>
        <dbReference type="RuleBase" id="RU000480"/>
    </source>
</evidence>
<dbReference type="InterPro" id="IPR015424">
    <property type="entry name" value="PyrdxlP-dep_Trfase"/>
</dbReference>
<feature type="domain" description="Aminotransferase class I/classII large" evidence="10">
    <location>
        <begin position="757"/>
        <end position="1124"/>
    </location>
</feature>
<dbReference type="Gene3D" id="3.90.1150.10">
    <property type="entry name" value="Aspartate Aminotransferase, domain 1"/>
    <property type="match status" value="1"/>
</dbReference>
<dbReference type="Pfam" id="PF03343">
    <property type="entry name" value="SART-1"/>
    <property type="match status" value="1"/>
</dbReference>